<dbReference type="PANTHER" id="PTHR46436:SF1">
    <property type="entry name" value="CENTROSOMAL PROTEIN OF 76 KDA"/>
    <property type="match status" value="1"/>
</dbReference>
<dbReference type="PANTHER" id="PTHR46436">
    <property type="entry name" value="CENTROSOMAL PROTEIN OF 76 KDA"/>
    <property type="match status" value="1"/>
</dbReference>
<accession>A0A146KI70</accession>
<dbReference type="Pfam" id="PF24656">
    <property type="entry name" value="CEPT76_peptidase"/>
    <property type="match status" value="1"/>
</dbReference>
<dbReference type="AlphaFoldDB" id="A0A146KI70"/>
<evidence type="ECO:0008006" key="7">
    <source>
        <dbReference type="Google" id="ProtNLM"/>
    </source>
</evidence>
<feature type="domain" description="CEP76/DRC7 peptidase-like" evidence="5">
    <location>
        <begin position="330"/>
        <end position="470"/>
    </location>
</feature>
<dbReference type="InterPro" id="IPR056288">
    <property type="entry name" value="CEP76_C"/>
</dbReference>
<evidence type="ECO:0000259" key="3">
    <source>
        <dbReference type="Pfam" id="PF15627"/>
    </source>
</evidence>
<dbReference type="EMBL" id="GDID01001657">
    <property type="protein sequence ID" value="JAP94949.1"/>
    <property type="molecule type" value="Transcribed_RNA"/>
</dbReference>
<feature type="non-terminal residue" evidence="6">
    <location>
        <position position="1"/>
    </location>
</feature>
<evidence type="ECO:0000259" key="4">
    <source>
        <dbReference type="Pfam" id="PF24652"/>
    </source>
</evidence>
<name>A0A146KI70_9EUKA</name>
<sequence length="637" mass="72430">QISSFLSKDKVGEIFKMLSIDASTSEEVARQRISQYLQSNQLVSQMYSEATQNVQQQPIKLNQQHVTQIQSVKPLNKNYGERLQSQQSNQQLLNISILKTEAFSTPQMDDVLSLHLRAGPGRAASQSVQHTDSPIFADLFTLELGQQKMSLLQLFNLLKFSPLQILVVSKRIDGSARIYGWASLDFVGVIESRKQDYQIQLKSYGNAEEVVGIIYLQLDFSPDVFQTNLSKQLQQQESEKLGAAIVAFRQEQKHLTDQYKYACQLFNQELQSIQQKKLYVALNLLRDDGKVSPSTQLITPIYSKQLNTAHKIYRFINLIPDTVNQFSIQNIWSRCYTTLSRGSATDEDKAVLLCSMLRGIQLPSFVMVGQTVNKTGYVAVCVVFGAKVQVYYKEEVFYFKLMADGTYTLDNFSNNYENSQTPELFDIQTVDTLFNDLDIFVSLQTQMLYQDRKLVNFSFNLTRPSLFKRFNHELLKQLSNQVEIQPNLTPFSPETAEICADSLEQKLWQLIAARRADVGLNTPKSESLSRLIGQCLQAYEFEQLTGLVVGNEQFQLAVKNFVSQNEFFDAFPLQISGQLRFHAPSVFRAICQSENGRKIIEQCGDQLRLGLRVYVEGYCETICAVWVVVGAVCIPVK</sequence>
<evidence type="ECO:0000256" key="2">
    <source>
        <dbReference type="ARBA" id="ARBA00022490"/>
    </source>
</evidence>
<dbReference type="InterPro" id="IPR028926">
    <property type="entry name" value="CEP76-C2"/>
</dbReference>
<dbReference type="GO" id="GO:0005813">
    <property type="term" value="C:centrosome"/>
    <property type="evidence" value="ECO:0007669"/>
    <property type="project" value="UniProtKB-SubCell"/>
</dbReference>
<feature type="domain" description="Centrosomal protein of 76 kDa C-terminal" evidence="4">
    <location>
        <begin position="498"/>
        <end position="632"/>
    </location>
</feature>
<feature type="domain" description="CEP76 C2" evidence="3">
    <location>
        <begin position="97"/>
        <end position="223"/>
    </location>
</feature>
<gene>
    <name evidence="6" type="ORF">TPC1_12205</name>
</gene>
<proteinExistence type="predicted"/>
<dbReference type="InterPro" id="IPR056290">
    <property type="entry name" value="CEPT76/DRC7_peptidase-like_dom"/>
</dbReference>
<protein>
    <recommendedName>
        <fullName evidence="7">C2 domain-containing protein</fullName>
    </recommendedName>
</protein>
<evidence type="ECO:0000259" key="5">
    <source>
        <dbReference type="Pfam" id="PF24656"/>
    </source>
</evidence>
<organism evidence="6">
    <name type="scientific">Trepomonas sp. PC1</name>
    <dbReference type="NCBI Taxonomy" id="1076344"/>
    <lineage>
        <taxon>Eukaryota</taxon>
        <taxon>Metamonada</taxon>
        <taxon>Diplomonadida</taxon>
        <taxon>Hexamitidae</taxon>
        <taxon>Hexamitinae</taxon>
        <taxon>Trepomonas</taxon>
    </lineage>
</organism>
<dbReference type="Pfam" id="PF15627">
    <property type="entry name" value="CEP76-C2"/>
    <property type="match status" value="1"/>
</dbReference>
<reference evidence="6" key="1">
    <citation type="submission" date="2015-07" db="EMBL/GenBank/DDBJ databases">
        <title>Adaptation to a free-living lifestyle via gene acquisitions in the diplomonad Trepomonas sp. PC1.</title>
        <authorList>
            <person name="Xu F."/>
            <person name="Jerlstrom-Hultqvist J."/>
            <person name="Kolisko M."/>
            <person name="Simpson A.G.B."/>
            <person name="Roger A.J."/>
            <person name="Svard S.G."/>
            <person name="Andersson J.O."/>
        </authorList>
    </citation>
    <scope>NUCLEOTIDE SEQUENCE</scope>
    <source>
        <strain evidence="6">PC1</strain>
    </source>
</reference>
<keyword evidence="2" id="KW-0963">Cytoplasm</keyword>
<dbReference type="InterPro" id="IPR052299">
    <property type="entry name" value="CEP76"/>
</dbReference>
<evidence type="ECO:0000256" key="1">
    <source>
        <dbReference type="ARBA" id="ARBA00004300"/>
    </source>
</evidence>
<dbReference type="Pfam" id="PF24652">
    <property type="entry name" value="CEP76_C"/>
    <property type="match status" value="1"/>
</dbReference>
<comment type="subcellular location">
    <subcellularLocation>
        <location evidence="1">Cytoplasm</location>
        <location evidence="1">Cytoskeleton</location>
        <location evidence="1">Microtubule organizing center</location>
        <location evidence="1">Centrosome</location>
    </subcellularLocation>
</comment>
<evidence type="ECO:0000313" key="6">
    <source>
        <dbReference type="EMBL" id="JAP94949.1"/>
    </source>
</evidence>